<accession>A0A0E2D539</accession>
<proteinExistence type="predicted"/>
<name>A0A0E2D539_LEPIR</name>
<dbReference type="Proteomes" id="UP000001340">
    <property type="component" value="Unassembled WGS sequence"/>
</dbReference>
<protein>
    <submittedName>
        <fullName evidence="1">Uncharacterized protein</fullName>
    </submittedName>
</protein>
<comment type="caution">
    <text evidence="1">The sequence shown here is derived from an EMBL/GenBank/DDBJ whole genome shotgun (WGS) entry which is preliminary data.</text>
</comment>
<dbReference type="AlphaFoldDB" id="A0A0E2D539"/>
<dbReference type="EMBL" id="AHNR02000036">
    <property type="protein sequence ID" value="EKR55122.1"/>
    <property type="molecule type" value="Genomic_DNA"/>
</dbReference>
<reference evidence="1 2" key="1">
    <citation type="submission" date="2012-10" db="EMBL/GenBank/DDBJ databases">
        <authorList>
            <person name="Harkins D.M."/>
            <person name="Durkin A.S."/>
            <person name="Brinkac L.M."/>
            <person name="Haft D.H."/>
            <person name="Selengut J.D."/>
            <person name="Sanka R."/>
            <person name="DePew J."/>
            <person name="Purushe J."/>
            <person name="Chanthongthip A."/>
            <person name="Lattana O."/>
            <person name="Phetsouvanh R."/>
            <person name="Newton P.N."/>
            <person name="Vinetz J.M."/>
            <person name="Sutton G.G."/>
            <person name="Nierman W.C."/>
            <person name="Fouts D.E."/>
        </authorList>
    </citation>
    <scope>NUCLEOTIDE SEQUENCE [LARGE SCALE GENOMIC DNA]</scope>
    <source>
        <strain evidence="1 2">UI 12758</strain>
    </source>
</reference>
<evidence type="ECO:0000313" key="1">
    <source>
        <dbReference type="EMBL" id="EKR55122.1"/>
    </source>
</evidence>
<evidence type="ECO:0000313" key="2">
    <source>
        <dbReference type="Proteomes" id="UP000001340"/>
    </source>
</evidence>
<gene>
    <name evidence="1" type="ORF">LEP1GSC105_2542</name>
</gene>
<sequence>MILEFLRTRDSHENSLILRTTLTGNLVNSNITTSDVKNAMLKLIKEGVFILESSGRSLEKQRMEN</sequence>
<organism evidence="1 2">
    <name type="scientific">Leptospira interrogans str. UI 12758</name>
    <dbReference type="NCBI Taxonomy" id="1049938"/>
    <lineage>
        <taxon>Bacteria</taxon>
        <taxon>Pseudomonadati</taxon>
        <taxon>Spirochaetota</taxon>
        <taxon>Spirochaetia</taxon>
        <taxon>Leptospirales</taxon>
        <taxon>Leptospiraceae</taxon>
        <taxon>Leptospira</taxon>
    </lineage>
</organism>